<keyword evidence="7" id="KW-0436">Ligase</keyword>
<feature type="compositionally biased region" description="Polar residues" evidence="6">
    <location>
        <begin position="14"/>
        <end position="24"/>
    </location>
</feature>
<dbReference type="GO" id="GO:0046872">
    <property type="term" value="F:metal ion binding"/>
    <property type="evidence" value="ECO:0007669"/>
    <property type="project" value="UniProtKB-KW"/>
</dbReference>
<feature type="binding site" evidence="4">
    <location>
        <begin position="120"/>
        <end position="128"/>
    </location>
    <ligand>
        <name>ATP</name>
        <dbReference type="ChEBI" id="CHEBI:30616"/>
    </ligand>
</feature>
<keyword evidence="2 4" id="KW-0547">Nucleotide-binding</keyword>
<reference evidence="7 8" key="1">
    <citation type="submission" date="2020-05" db="EMBL/GenBank/DDBJ databases">
        <title>Aquirufa sp. strain 15G-AUS-rot a new Aquirufa species.</title>
        <authorList>
            <person name="Pitt A."/>
            <person name="Hahn M.W."/>
        </authorList>
    </citation>
    <scope>NUCLEOTIDE SEQUENCE [LARGE SCALE GENOMIC DNA]</scope>
    <source>
        <strain evidence="7 8">15G-AUS-rot</strain>
    </source>
</reference>
<dbReference type="InterPro" id="IPR002698">
    <property type="entry name" value="FTHF_cligase"/>
</dbReference>
<gene>
    <name evidence="7" type="ORF">HRU87_01755</name>
</gene>
<sequence>METSSGKQGLRRQIQAQRPQSSQGLTSNLVRLALELNAQTIASYVSDPKEPDTSDFNSWVESLGKRLLLPRVSGEDLEFAQGPLTPGSFGLLEPTSEAALLGEADLILLPALAVDKAGVRLGKGKGFYDRALRAIAGIPLYAVVFDSEIYDQLPSEPHDRKVTGAITPTAIHHFKASAFG</sequence>
<evidence type="ECO:0000256" key="3">
    <source>
        <dbReference type="ARBA" id="ARBA00022840"/>
    </source>
</evidence>
<dbReference type="PANTHER" id="PTHR23407">
    <property type="entry name" value="ATPASE INHIBITOR/5-FORMYLTETRAHYDROFOLATE CYCLO-LIGASE"/>
    <property type="match status" value="1"/>
</dbReference>
<protein>
    <recommendedName>
        <fullName evidence="5">5-formyltetrahydrofolate cyclo-ligase</fullName>
        <ecNumber evidence="5">6.3.3.2</ecNumber>
    </recommendedName>
</protein>
<dbReference type="NCBIfam" id="TIGR02727">
    <property type="entry name" value="MTHFS_bact"/>
    <property type="match status" value="1"/>
</dbReference>
<dbReference type="AlphaFoldDB" id="A0A7D4TQY9"/>
<dbReference type="EC" id="6.3.3.2" evidence="5"/>
<dbReference type="EMBL" id="CP054056">
    <property type="protein sequence ID" value="QKJ24953.1"/>
    <property type="molecule type" value="Genomic_DNA"/>
</dbReference>
<dbReference type="SUPFAM" id="SSF100950">
    <property type="entry name" value="NagB/RpiA/CoA transferase-like"/>
    <property type="match status" value="1"/>
</dbReference>
<comment type="cofactor">
    <cofactor evidence="5">
        <name>Mg(2+)</name>
        <dbReference type="ChEBI" id="CHEBI:18420"/>
    </cofactor>
</comment>
<evidence type="ECO:0000256" key="5">
    <source>
        <dbReference type="RuleBase" id="RU361279"/>
    </source>
</evidence>
<dbReference type="PANTHER" id="PTHR23407:SF1">
    <property type="entry name" value="5-FORMYLTETRAHYDROFOLATE CYCLO-LIGASE"/>
    <property type="match status" value="1"/>
</dbReference>
<dbReference type="GO" id="GO:0030272">
    <property type="term" value="F:5-formyltetrahydrofolate cyclo-ligase activity"/>
    <property type="evidence" value="ECO:0007669"/>
    <property type="project" value="UniProtKB-EC"/>
</dbReference>
<dbReference type="PIRSF" id="PIRSF006806">
    <property type="entry name" value="FTHF_cligase"/>
    <property type="match status" value="1"/>
</dbReference>
<dbReference type="Proteomes" id="UP000501003">
    <property type="component" value="Chromosome"/>
</dbReference>
<dbReference type="KEGG" id="aqg:HRU87_01755"/>
<dbReference type="RefSeq" id="WP_173493250.1">
    <property type="nucleotide sequence ID" value="NZ_CP054056.1"/>
</dbReference>
<dbReference type="GO" id="GO:0035999">
    <property type="term" value="P:tetrahydrofolate interconversion"/>
    <property type="evidence" value="ECO:0007669"/>
    <property type="project" value="TreeGrafter"/>
</dbReference>
<keyword evidence="8" id="KW-1185">Reference proteome</keyword>
<keyword evidence="3 4" id="KW-0067">ATP-binding</keyword>
<feature type="binding site" evidence="4">
    <location>
        <position position="45"/>
    </location>
    <ligand>
        <name>substrate</name>
    </ligand>
</feature>
<evidence type="ECO:0000256" key="1">
    <source>
        <dbReference type="ARBA" id="ARBA00010638"/>
    </source>
</evidence>
<feature type="region of interest" description="Disordered" evidence="6">
    <location>
        <begin position="1"/>
        <end position="24"/>
    </location>
</feature>
<evidence type="ECO:0000256" key="2">
    <source>
        <dbReference type="ARBA" id="ARBA00022741"/>
    </source>
</evidence>
<name>A0A7D4TQY9_9MICO</name>
<evidence type="ECO:0000256" key="4">
    <source>
        <dbReference type="PIRSR" id="PIRSR006806-1"/>
    </source>
</evidence>
<accession>A0A7D4TQY9</accession>
<evidence type="ECO:0000313" key="7">
    <source>
        <dbReference type="EMBL" id="QKJ24953.1"/>
    </source>
</evidence>
<dbReference type="Gene3D" id="3.40.50.10420">
    <property type="entry name" value="NagB/RpiA/CoA transferase-like"/>
    <property type="match status" value="1"/>
</dbReference>
<dbReference type="GO" id="GO:0009396">
    <property type="term" value="P:folic acid-containing compound biosynthetic process"/>
    <property type="evidence" value="ECO:0007669"/>
    <property type="project" value="TreeGrafter"/>
</dbReference>
<dbReference type="Pfam" id="PF01812">
    <property type="entry name" value="5-FTHF_cyc-lig"/>
    <property type="match status" value="1"/>
</dbReference>
<dbReference type="InterPro" id="IPR037171">
    <property type="entry name" value="NagB/RpiA_transferase-like"/>
</dbReference>
<dbReference type="GO" id="GO:0005524">
    <property type="term" value="F:ATP binding"/>
    <property type="evidence" value="ECO:0007669"/>
    <property type="project" value="UniProtKB-KW"/>
</dbReference>
<comment type="similarity">
    <text evidence="1 5">Belongs to the 5-formyltetrahydrofolate cyclo-ligase family.</text>
</comment>
<keyword evidence="5" id="KW-0479">Metal-binding</keyword>
<organism evidence="7 8">
    <name type="scientific">Aquiluna borgnonia</name>
    <dbReference type="NCBI Taxonomy" id="2499157"/>
    <lineage>
        <taxon>Bacteria</taxon>
        <taxon>Bacillati</taxon>
        <taxon>Actinomycetota</taxon>
        <taxon>Actinomycetes</taxon>
        <taxon>Micrococcales</taxon>
        <taxon>Microbacteriaceae</taxon>
        <taxon>Luna cluster</taxon>
        <taxon>Luna-1 subcluster</taxon>
        <taxon>Aquiluna</taxon>
    </lineage>
</organism>
<evidence type="ECO:0000313" key="8">
    <source>
        <dbReference type="Proteomes" id="UP000501003"/>
    </source>
</evidence>
<evidence type="ECO:0000256" key="6">
    <source>
        <dbReference type="SAM" id="MobiDB-lite"/>
    </source>
</evidence>
<feature type="binding site" evidence="4">
    <location>
        <position position="50"/>
    </location>
    <ligand>
        <name>substrate</name>
    </ligand>
</feature>
<dbReference type="InterPro" id="IPR024185">
    <property type="entry name" value="FTHF_cligase-like_sf"/>
</dbReference>
<keyword evidence="5" id="KW-0460">Magnesium</keyword>
<comment type="catalytic activity">
    <reaction evidence="5">
        <text>(6S)-5-formyl-5,6,7,8-tetrahydrofolate + ATP = (6R)-5,10-methenyltetrahydrofolate + ADP + phosphate</text>
        <dbReference type="Rhea" id="RHEA:10488"/>
        <dbReference type="ChEBI" id="CHEBI:30616"/>
        <dbReference type="ChEBI" id="CHEBI:43474"/>
        <dbReference type="ChEBI" id="CHEBI:57455"/>
        <dbReference type="ChEBI" id="CHEBI:57457"/>
        <dbReference type="ChEBI" id="CHEBI:456216"/>
        <dbReference type="EC" id="6.3.3.2"/>
    </reaction>
</comment>
<proteinExistence type="inferred from homology"/>